<organism evidence="1 2">
    <name type="scientific">Gossypium anomalum</name>
    <dbReference type="NCBI Taxonomy" id="47600"/>
    <lineage>
        <taxon>Eukaryota</taxon>
        <taxon>Viridiplantae</taxon>
        <taxon>Streptophyta</taxon>
        <taxon>Embryophyta</taxon>
        <taxon>Tracheophyta</taxon>
        <taxon>Spermatophyta</taxon>
        <taxon>Magnoliopsida</taxon>
        <taxon>eudicotyledons</taxon>
        <taxon>Gunneridae</taxon>
        <taxon>Pentapetalae</taxon>
        <taxon>rosids</taxon>
        <taxon>malvids</taxon>
        <taxon>Malvales</taxon>
        <taxon>Malvaceae</taxon>
        <taxon>Malvoideae</taxon>
        <taxon>Gossypium</taxon>
    </lineage>
</organism>
<comment type="caution">
    <text evidence="1">The sequence shown here is derived from an EMBL/GenBank/DDBJ whole genome shotgun (WGS) entry which is preliminary data.</text>
</comment>
<name>A0A8J5YTE1_9ROSI</name>
<evidence type="ECO:0000313" key="1">
    <source>
        <dbReference type="EMBL" id="KAG8495896.1"/>
    </source>
</evidence>
<keyword evidence="2" id="KW-1185">Reference proteome</keyword>
<protein>
    <submittedName>
        <fullName evidence="1">Uncharacterized protein</fullName>
    </submittedName>
</protein>
<accession>A0A8J5YTE1</accession>
<sequence>MLYPRVETAKLGVDLTGGIVGALSAEGPDGEGPIGGGAELIDGVGAIEEGVGVGAIGEGGDELIDGVGAIDGLGVVGTMVGEGEEAGVIAGVIVVVGDGAPPLDGGTVGDADGV</sequence>
<dbReference type="AlphaFoldDB" id="A0A8J5YTE1"/>
<gene>
    <name evidence="1" type="ORF">CXB51_007493</name>
</gene>
<reference evidence="1 2" key="1">
    <citation type="journal article" date="2021" name="bioRxiv">
        <title>The Gossypium anomalum genome as a resource for cotton improvement and evolutionary analysis of hybrid incompatibility.</title>
        <authorList>
            <person name="Grover C.E."/>
            <person name="Yuan D."/>
            <person name="Arick M.A."/>
            <person name="Miller E.R."/>
            <person name="Hu G."/>
            <person name="Peterson D.G."/>
            <person name="Wendel J.F."/>
            <person name="Udall J.A."/>
        </authorList>
    </citation>
    <scope>NUCLEOTIDE SEQUENCE [LARGE SCALE GENOMIC DNA]</scope>
    <source>
        <strain evidence="1">JFW-Udall</strain>
        <tissue evidence="1">Leaf</tissue>
    </source>
</reference>
<dbReference type="Proteomes" id="UP000701853">
    <property type="component" value="Chromosome 4"/>
</dbReference>
<evidence type="ECO:0000313" key="2">
    <source>
        <dbReference type="Proteomes" id="UP000701853"/>
    </source>
</evidence>
<proteinExistence type="predicted"/>
<dbReference type="EMBL" id="JAHUZN010000004">
    <property type="protein sequence ID" value="KAG8495896.1"/>
    <property type="molecule type" value="Genomic_DNA"/>
</dbReference>